<evidence type="ECO:0000313" key="2">
    <source>
        <dbReference type="Proteomes" id="UP000799755"/>
    </source>
</evidence>
<comment type="caution">
    <text evidence="1">The sequence shown here is derived from an EMBL/GenBank/DDBJ whole genome shotgun (WGS) entry which is preliminary data.</text>
</comment>
<keyword evidence="2" id="KW-1185">Reference proteome</keyword>
<proteinExistence type="predicted"/>
<dbReference type="Proteomes" id="UP000799755">
    <property type="component" value="Unassembled WGS sequence"/>
</dbReference>
<organism evidence="1 2">
    <name type="scientific">Lindgomyces ingoldianus</name>
    <dbReference type="NCBI Taxonomy" id="673940"/>
    <lineage>
        <taxon>Eukaryota</taxon>
        <taxon>Fungi</taxon>
        <taxon>Dikarya</taxon>
        <taxon>Ascomycota</taxon>
        <taxon>Pezizomycotina</taxon>
        <taxon>Dothideomycetes</taxon>
        <taxon>Pleosporomycetidae</taxon>
        <taxon>Pleosporales</taxon>
        <taxon>Lindgomycetaceae</taxon>
        <taxon>Lindgomyces</taxon>
    </lineage>
</organism>
<accession>A0ACB6R1D9</accession>
<protein>
    <submittedName>
        <fullName evidence="1">Uncharacterized protein</fullName>
    </submittedName>
</protein>
<sequence>MSLEVFTDLDGAIEVVRMHWLGQVIIASQQLCIYYSAHPYWLCVSVSRFFLMLPKVPTKHKRPREWLFLVKFSPEPQGRVQTLTRSKSPSTSSSLSDDNEPASDSETGGEDSNFCSDLSDRAPLIDPFLDKAQLEDEVERFQRELLDVTARLNQAKTQLSLEQSRQPAVYNDQHFQNKVTYLQDKIRRWTSTHSVVTRRHTWKTGSFGLGSSRLVCGILCNGGYLTLLILTHGLVIFFAGHAGKYPLERSFAEGTKFLSDCPEPKQKVSAADLGPIPDAKHIVSGESQISHFSFMEKDRKAPIWKTLRRYTVDMSLPLEVGGTGLDFDPNCMEEVDKREARKYVRLIVSPLLVKGIDKTDGTIEHQMLMKAEVCLDTVCKLAQSHAQQAMAPIYTRKTQNLASTGPPYPYLRYRASHPYRDPRHNQDSRRRSGSQATQANTISKRQVRFI</sequence>
<name>A0ACB6R1D9_9PLEO</name>
<evidence type="ECO:0000313" key="1">
    <source>
        <dbReference type="EMBL" id="KAF2472905.1"/>
    </source>
</evidence>
<dbReference type="EMBL" id="MU003501">
    <property type="protein sequence ID" value="KAF2472905.1"/>
    <property type="molecule type" value="Genomic_DNA"/>
</dbReference>
<gene>
    <name evidence="1" type="ORF">BDR25DRAFT_353218</name>
</gene>
<reference evidence="1" key="1">
    <citation type="journal article" date="2020" name="Stud. Mycol.">
        <title>101 Dothideomycetes genomes: a test case for predicting lifestyles and emergence of pathogens.</title>
        <authorList>
            <person name="Haridas S."/>
            <person name="Albert R."/>
            <person name="Binder M."/>
            <person name="Bloem J."/>
            <person name="Labutti K."/>
            <person name="Salamov A."/>
            <person name="Andreopoulos B."/>
            <person name="Baker S."/>
            <person name="Barry K."/>
            <person name="Bills G."/>
            <person name="Bluhm B."/>
            <person name="Cannon C."/>
            <person name="Castanera R."/>
            <person name="Culley D."/>
            <person name="Daum C."/>
            <person name="Ezra D."/>
            <person name="Gonzalez J."/>
            <person name="Henrissat B."/>
            <person name="Kuo A."/>
            <person name="Liang C."/>
            <person name="Lipzen A."/>
            <person name="Lutzoni F."/>
            <person name="Magnuson J."/>
            <person name="Mondo S."/>
            <person name="Nolan M."/>
            <person name="Ohm R."/>
            <person name="Pangilinan J."/>
            <person name="Park H.-J."/>
            <person name="Ramirez L."/>
            <person name="Alfaro M."/>
            <person name="Sun H."/>
            <person name="Tritt A."/>
            <person name="Yoshinaga Y."/>
            <person name="Zwiers L.-H."/>
            <person name="Turgeon B."/>
            <person name="Goodwin S."/>
            <person name="Spatafora J."/>
            <person name="Crous P."/>
            <person name="Grigoriev I."/>
        </authorList>
    </citation>
    <scope>NUCLEOTIDE SEQUENCE</scope>
    <source>
        <strain evidence="1">ATCC 200398</strain>
    </source>
</reference>